<evidence type="ECO:0000313" key="2">
    <source>
        <dbReference type="Proteomes" id="UP000095085"/>
    </source>
</evidence>
<dbReference type="GeneID" id="30996532"/>
<proteinExistence type="predicted"/>
<dbReference type="RefSeq" id="XP_020073703.1">
    <property type="nucleotide sequence ID" value="XM_020221983.1"/>
</dbReference>
<evidence type="ECO:0000313" key="1">
    <source>
        <dbReference type="EMBL" id="ODV64636.1"/>
    </source>
</evidence>
<organism evidence="1 2">
    <name type="scientific">Hyphopichia burtonii NRRL Y-1933</name>
    <dbReference type="NCBI Taxonomy" id="984485"/>
    <lineage>
        <taxon>Eukaryota</taxon>
        <taxon>Fungi</taxon>
        <taxon>Dikarya</taxon>
        <taxon>Ascomycota</taxon>
        <taxon>Saccharomycotina</taxon>
        <taxon>Pichiomycetes</taxon>
        <taxon>Debaryomycetaceae</taxon>
        <taxon>Hyphopichia</taxon>
    </lineage>
</organism>
<name>A0A1E4RBM6_9ASCO</name>
<dbReference type="OrthoDB" id="4079529at2759"/>
<protein>
    <submittedName>
        <fullName evidence="1">Uncharacterized protein</fullName>
    </submittedName>
</protein>
<accession>A0A1E4RBM6</accession>
<dbReference type="AlphaFoldDB" id="A0A1E4RBM6"/>
<sequence>MDCPLCGTPLKQHLIQPNVSLISCPSTECVFPFNLSMEEIQHQNLLITDINNNDIMNMMQSKMIDVANVDQKIALFIS</sequence>
<dbReference type="EMBL" id="KV454547">
    <property type="protein sequence ID" value="ODV64636.1"/>
    <property type="molecule type" value="Genomic_DNA"/>
</dbReference>
<dbReference type="Proteomes" id="UP000095085">
    <property type="component" value="Unassembled WGS sequence"/>
</dbReference>
<keyword evidence="2" id="KW-1185">Reference proteome</keyword>
<gene>
    <name evidence="1" type="ORF">HYPBUDRAFT_154271</name>
</gene>
<reference evidence="2" key="1">
    <citation type="submission" date="2016-05" db="EMBL/GenBank/DDBJ databases">
        <title>Comparative genomics of biotechnologically important yeasts.</title>
        <authorList>
            <consortium name="DOE Joint Genome Institute"/>
            <person name="Riley R."/>
            <person name="Haridas S."/>
            <person name="Wolfe K.H."/>
            <person name="Lopes M.R."/>
            <person name="Hittinger C.T."/>
            <person name="Goker M."/>
            <person name="Salamov A."/>
            <person name="Wisecaver J."/>
            <person name="Long T.M."/>
            <person name="Aerts A.L."/>
            <person name="Barry K."/>
            <person name="Choi C."/>
            <person name="Clum A."/>
            <person name="Coughlan A.Y."/>
            <person name="Deshpande S."/>
            <person name="Douglass A.P."/>
            <person name="Hanson S.J."/>
            <person name="Klenk H.-P."/>
            <person name="Labutti K."/>
            <person name="Lapidus A."/>
            <person name="Lindquist E."/>
            <person name="Lipzen A."/>
            <person name="Meier-Kolthoff J.P."/>
            <person name="Ohm R.A."/>
            <person name="Otillar R.P."/>
            <person name="Pangilinan J."/>
            <person name="Peng Y."/>
            <person name="Rokas A."/>
            <person name="Rosa C.A."/>
            <person name="Scheuner C."/>
            <person name="Sibirny A.A."/>
            <person name="Slot J.C."/>
            <person name="Stielow J.B."/>
            <person name="Sun H."/>
            <person name="Kurtzman C.P."/>
            <person name="Blackwell M."/>
            <person name="Grigoriev I.V."/>
            <person name="Jeffries T.W."/>
        </authorList>
    </citation>
    <scope>NUCLEOTIDE SEQUENCE [LARGE SCALE GENOMIC DNA]</scope>
    <source>
        <strain evidence="2">NRRL Y-1933</strain>
    </source>
</reference>
<feature type="non-terminal residue" evidence="1">
    <location>
        <position position="78"/>
    </location>
</feature>